<dbReference type="Proteomes" id="UP001487740">
    <property type="component" value="Unassembled WGS sequence"/>
</dbReference>
<gene>
    <name evidence="1" type="ORF">O3P69_015989</name>
</gene>
<evidence type="ECO:0000313" key="1">
    <source>
        <dbReference type="EMBL" id="KAK8383926.1"/>
    </source>
</evidence>
<name>A0AAW0T9B1_SCYPA</name>
<evidence type="ECO:0000313" key="2">
    <source>
        <dbReference type="Proteomes" id="UP001487740"/>
    </source>
</evidence>
<sequence length="100" mass="11120">MGVAVYSVLRPYILWDYLVCGECFHCLDIVKAALRIVVVLVLLPPLAQTPAPVPEVSQNSEGHYKGVGSRCCFSQHHTTLVEELMWSDFSEDVNVMAARV</sequence>
<comment type="caution">
    <text evidence="1">The sequence shown here is derived from an EMBL/GenBank/DDBJ whole genome shotgun (WGS) entry which is preliminary data.</text>
</comment>
<accession>A0AAW0T9B1</accession>
<keyword evidence="2" id="KW-1185">Reference proteome</keyword>
<reference evidence="1 2" key="1">
    <citation type="submission" date="2023-03" db="EMBL/GenBank/DDBJ databases">
        <title>High-quality genome of Scylla paramamosain provides insights in environmental adaptation.</title>
        <authorList>
            <person name="Zhang L."/>
        </authorList>
    </citation>
    <scope>NUCLEOTIDE SEQUENCE [LARGE SCALE GENOMIC DNA]</scope>
    <source>
        <strain evidence="1">LZ_2023a</strain>
        <tissue evidence="1">Muscle</tissue>
    </source>
</reference>
<organism evidence="1 2">
    <name type="scientific">Scylla paramamosain</name>
    <name type="common">Mud crab</name>
    <dbReference type="NCBI Taxonomy" id="85552"/>
    <lineage>
        <taxon>Eukaryota</taxon>
        <taxon>Metazoa</taxon>
        <taxon>Ecdysozoa</taxon>
        <taxon>Arthropoda</taxon>
        <taxon>Crustacea</taxon>
        <taxon>Multicrustacea</taxon>
        <taxon>Malacostraca</taxon>
        <taxon>Eumalacostraca</taxon>
        <taxon>Eucarida</taxon>
        <taxon>Decapoda</taxon>
        <taxon>Pleocyemata</taxon>
        <taxon>Brachyura</taxon>
        <taxon>Eubrachyura</taxon>
        <taxon>Portunoidea</taxon>
        <taxon>Portunidae</taxon>
        <taxon>Portuninae</taxon>
        <taxon>Scylla</taxon>
    </lineage>
</organism>
<dbReference type="EMBL" id="JARAKH010000036">
    <property type="protein sequence ID" value="KAK8383926.1"/>
    <property type="molecule type" value="Genomic_DNA"/>
</dbReference>
<dbReference type="AlphaFoldDB" id="A0AAW0T9B1"/>
<protein>
    <submittedName>
        <fullName evidence="1">Uncharacterized protein</fullName>
    </submittedName>
</protein>
<proteinExistence type="predicted"/>